<feature type="region of interest" description="Disordered" evidence="9">
    <location>
        <begin position="142"/>
        <end position="169"/>
    </location>
</feature>
<keyword evidence="4" id="KW-0378">Hydrolase</keyword>
<dbReference type="Proteomes" id="UP000262825">
    <property type="component" value="Unassembled WGS sequence"/>
</dbReference>
<feature type="region of interest" description="Disordered" evidence="9">
    <location>
        <begin position="1"/>
        <end position="52"/>
    </location>
</feature>
<dbReference type="PROSITE" id="PS51192">
    <property type="entry name" value="HELICASE_ATP_BIND_1"/>
    <property type="match status" value="1"/>
</dbReference>
<dbReference type="VEuPathDB" id="FungiDB:SCODWIG_01110"/>
<dbReference type="InterPro" id="IPR027417">
    <property type="entry name" value="P-loop_NTPase"/>
</dbReference>
<dbReference type="GO" id="GO:0004386">
    <property type="term" value="F:helicase activity"/>
    <property type="evidence" value="ECO:0007669"/>
    <property type="project" value="UniProtKB-KW"/>
</dbReference>
<evidence type="ECO:0000259" key="10">
    <source>
        <dbReference type="PROSITE" id="PS51192"/>
    </source>
</evidence>
<dbReference type="SUPFAM" id="SSF52540">
    <property type="entry name" value="P-loop containing nucleoside triphosphate hydrolases"/>
    <property type="match status" value="2"/>
</dbReference>
<protein>
    <submittedName>
        <fullName evidence="12">Related to Irc5p</fullName>
    </submittedName>
</protein>
<dbReference type="Gene3D" id="3.40.50.10810">
    <property type="entry name" value="Tandem AAA-ATPase domain"/>
    <property type="match status" value="1"/>
</dbReference>
<dbReference type="InterPro" id="IPR049730">
    <property type="entry name" value="SNF2/RAD54-like_C"/>
</dbReference>
<evidence type="ECO:0000256" key="2">
    <source>
        <dbReference type="ARBA" id="ARBA00007025"/>
    </source>
</evidence>
<organism evidence="12 13">
    <name type="scientific">Saccharomycodes ludwigii</name>
    <dbReference type="NCBI Taxonomy" id="36035"/>
    <lineage>
        <taxon>Eukaryota</taxon>
        <taxon>Fungi</taxon>
        <taxon>Dikarya</taxon>
        <taxon>Ascomycota</taxon>
        <taxon>Saccharomycotina</taxon>
        <taxon>Saccharomycetes</taxon>
        <taxon>Saccharomycodales</taxon>
        <taxon>Saccharomycodaceae</taxon>
        <taxon>Saccharomycodes</taxon>
    </lineage>
</organism>
<keyword evidence="8" id="KW-0539">Nucleus</keyword>
<keyword evidence="3" id="KW-0547">Nucleotide-binding</keyword>
<evidence type="ECO:0000256" key="6">
    <source>
        <dbReference type="ARBA" id="ARBA00022840"/>
    </source>
</evidence>
<evidence type="ECO:0000256" key="8">
    <source>
        <dbReference type="ARBA" id="ARBA00023242"/>
    </source>
</evidence>
<dbReference type="InterPro" id="IPR038718">
    <property type="entry name" value="SNF2-like_sf"/>
</dbReference>
<dbReference type="GO" id="GO:0016787">
    <property type="term" value="F:hydrolase activity"/>
    <property type="evidence" value="ECO:0007669"/>
    <property type="project" value="UniProtKB-KW"/>
</dbReference>
<evidence type="ECO:0000256" key="4">
    <source>
        <dbReference type="ARBA" id="ARBA00022801"/>
    </source>
</evidence>
<dbReference type="GO" id="GO:0005634">
    <property type="term" value="C:nucleus"/>
    <property type="evidence" value="ECO:0007669"/>
    <property type="project" value="UniProtKB-SubCell"/>
</dbReference>
<dbReference type="PANTHER" id="PTHR10799">
    <property type="entry name" value="SNF2/RAD54 HELICASE FAMILY"/>
    <property type="match status" value="1"/>
</dbReference>
<gene>
    <name evidence="12" type="ORF">SCODWIG_01110</name>
</gene>
<evidence type="ECO:0000256" key="9">
    <source>
        <dbReference type="SAM" id="MobiDB-lite"/>
    </source>
</evidence>
<dbReference type="Gene3D" id="3.40.50.300">
    <property type="entry name" value="P-loop containing nucleotide triphosphate hydrolases"/>
    <property type="match status" value="1"/>
</dbReference>
<sequence>MTMPITRQLRSRSSKINYKEKEEHELGPKDLKNQKQQENDEESNTRKESDLNSDAIINSIHFGATDTMDENADNHIAFINNNAITRNNTKNIILKDKNECEREDVERENESDHDDVDQQEDKLIDDLISLKNKEFKERESKYKKINDDKAKDNENTKSKNINREHNTAKDELGSKDLELKLDQLNEFIRQSKVYSQIIADTLLKQNIEDNTVTDTAENTKRKASAEPSKKKRKTIMEFFRQKDENVQQEQDDDQNASAYADKYDIQQPSMIKNCTLKPYQVSGLNWLTTLYSNGLNGILADEMGLGKTLQTISLLAFIYENDTPGPYLIVAPLSTIDNWMNELQKFAPDLPALKYYGAKSQRDKYTVNSLNSTEGCVVTTYEIIIRDIAKLNAVDWKFLIVDEGHRLKNINCRLIKELKTLRTNNRLLLTGTPLQNNLSELWTLLNFILPDIFSDYESFSKWFDYDDLANTTSDKLNDIISAELQKNLVTNLHTILKPFLLRRLKKNVLNKTLPPKREYIINCPLTPWQEFLYRSTLNSDLRAMTLFYAIDLFFSCNSSKFGKLPNRTIEEYINWKSSGSDIMSTTETFKQMDILYDRFIDKQIRYKKYSNTMMQLRQIVDSTLLIYSPFQLEDVTPQLDTIVKSSGKLKVLDELLTKLMACNHKVLIFSQFVGMLDIIEDYLFLKKIKHCRIDGSMDNDERREQIERFQRNAGTSVRDKSDMDVFLISTRSGGLGINLTHADSVILFDSDWNPQVDLQAMDRVHRIGQTRPVVVYRFFCDRTIENVILSRAMDKRYLEKIVIEMGDFQVLKDLSVSGNLTGTTTKNISRTNLLKNELHKLLNQRDSIIGFTKSDLTRTNSTSEYAANNRNANWLTNKELKVLEDRSLKAYDGNNIKACPHIKLFETSNNEFF</sequence>
<dbReference type="SMART" id="SM00490">
    <property type="entry name" value="HELICc"/>
    <property type="match status" value="1"/>
</dbReference>
<comment type="subcellular location">
    <subcellularLocation>
        <location evidence="1">Nucleus</location>
    </subcellularLocation>
</comment>
<feature type="domain" description="Helicase ATP-binding" evidence="10">
    <location>
        <begin position="288"/>
        <end position="451"/>
    </location>
</feature>
<dbReference type="Pfam" id="PF00176">
    <property type="entry name" value="SNF2-rel_dom"/>
    <property type="match status" value="1"/>
</dbReference>
<evidence type="ECO:0000256" key="3">
    <source>
        <dbReference type="ARBA" id="ARBA00022741"/>
    </source>
</evidence>
<dbReference type="PROSITE" id="PS51194">
    <property type="entry name" value="HELICASE_CTER"/>
    <property type="match status" value="1"/>
</dbReference>
<name>A0A376B447_9ASCO</name>
<evidence type="ECO:0000313" key="13">
    <source>
        <dbReference type="Proteomes" id="UP000262825"/>
    </source>
</evidence>
<keyword evidence="7" id="KW-0175">Coiled coil</keyword>
<evidence type="ECO:0000256" key="5">
    <source>
        <dbReference type="ARBA" id="ARBA00022806"/>
    </source>
</evidence>
<dbReference type="InterPro" id="IPR000330">
    <property type="entry name" value="SNF2_N"/>
</dbReference>
<proteinExistence type="inferred from homology"/>
<evidence type="ECO:0000259" key="11">
    <source>
        <dbReference type="PROSITE" id="PS51194"/>
    </source>
</evidence>
<keyword evidence="6" id="KW-0067">ATP-binding</keyword>
<dbReference type="AlphaFoldDB" id="A0A376B447"/>
<dbReference type="Pfam" id="PF00271">
    <property type="entry name" value="Helicase_C"/>
    <property type="match status" value="1"/>
</dbReference>
<dbReference type="CDD" id="cd18793">
    <property type="entry name" value="SF2_C_SNF"/>
    <property type="match status" value="1"/>
</dbReference>
<comment type="similarity">
    <text evidence="2">Belongs to the SNF2/RAD54 helicase family.</text>
</comment>
<evidence type="ECO:0000256" key="7">
    <source>
        <dbReference type="ARBA" id="ARBA00023054"/>
    </source>
</evidence>
<evidence type="ECO:0000256" key="1">
    <source>
        <dbReference type="ARBA" id="ARBA00004123"/>
    </source>
</evidence>
<reference evidence="13" key="1">
    <citation type="submission" date="2018-06" db="EMBL/GenBank/DDBJ databases">
        <authorList>
            <person name="Guldener U."/>
        </authorList>
    </citation>
    <scope>NUCLEOTIDE SEQUENCE [LARGE SCALE GENOMIC DNA]</scope>
    <source>
        <strain evidence="13">UTAD17</strain>
    </source>
</reference>
<dbReference type="FunFam" id="3.40.50.10810:FF:000015">
    <property type="entry name" value="lymphoid-specific helicase isoform X1"/>
    <property type="match status" value="1"/>
</dbReference>
<dbReference type="SMART" id="SM00487">
    <property type="entry name" value="DEXDc"/>
    <property type="match status" value="1"/>
</dbReference>
<evidence type="ECO:0000313" key="12">
    <source>
        <dbReference type="EMBL" id="SSD59349.1"/>
    </source>
</evidence>
<dbReference type="GO" id="GO:0005524">
    <property type="term" value="F:ATP binding"/>
    <property type="evidence" value="ECO:0007669"/>
    <property type="project" value="UniProtKB-KW"/>
</dbReference>
<feature type="domain" description="Helicase C-terminal" evidence="11">
    <location>
        <begin position="651"/>
        <end position="809"/>
    </location>
</feature>
<dbReference type="InterPro" id="IPR001650">
    <property type="entry name" value="Helicase_C-like"/>
</dbReference>
<feature type="compositionally biased region" description="Basic and acidic residues" evidence="9">
    <location>
        <begin position="17"/>
        <end position="50"/>
    </location>
</feature>
<keyword evidence="13" id="KW-1185">Reference proteome</keyword>
<accession>A0A376B447</accession>
<dbReference type="InterPro" id="IPR014001">
    <property type="entry name" value="Helicase_ATP-bd"/>
</dbReference>
<dbReference type="EMBL" id="UFAJ01000128">
    <property type="protein sequence ID" value="SSD59349.1"/>
    <property type="molecule type" value="Genomic_DNA"/>
</dbReference>
<keyword evidence="5" id="KW-0347">Helicase</keyword>